<dbReference type="Proteomes" id="UP001595698">
    <property type="component" value="Unassembled WGS sequence"/>
</dbReference>
<dbReference type="RefSeq" id="WP_386195446.1">
    <property type="nucleotide sequence ID" value="NZ_JBHSBC010000046.1"/>
</dbReference>
<keyword evidence="3" id="KW-1185">Reference proteome</keyword>
<gene>
    <name evidence="2" type="ORF">ACFOYY_34995</name>
</gene>
<dbReference type="EMBL" id="JBHSBC010000046">
    <property type="protein sequence ID" value="MFC3985383.1"/>
    <property type="molecule type" value="Genomic_DNA"/>
</dbReference>
<feature type="transmembrane region" description="Helical" evidence="1">
    <location>
        <begin position="45"/>
        <end position="61"/>
    </location>
</feature>
<evidence type="ECO:0000256" key="1">
    <source>
        <dbReference type="SAM" id="Phobius"/>
    </source>
</evidence>
<feature type="transmembrane region" description="Helical" evidence="1">
    <location>
        <begin position="67"/>
        <end position="88"/>
    </location>
</feature>
<reference evidence="3" key="1">
    <citation type="journal article" date="2019" name="Int. J. Syst. Evol. Microbiol.">
        <title>The Global Catalogue of Microorganisms (GCM) 10K type strain sequencing project: providing services to taxonomists for standard genome sequencing and annotation.</title>
        <authorList>
            <consortium name="The Broad Institute Genomics Platform"/>
            <consortium name="The Broad Institute Genome Sequencing Center for Infectious Disease"/>
            <person name="Wu L."/>
            <person name="Ma J."/>
        </authorList>
    </citation>
    <scope>NUCLEOTIDE SEQUENCE [LARGE SCALE GENOMIC DNA]</scope>
    <source>
        <strain evidence="3">TBRC 7912</strain>
    </source>
</reference>
<feature type="transmembrane region" description="Helical" evidence="1">
    <location>
        <begin position="24"/>
        <end position="40"/>
    </location>
</feature>
<name>A0ABV8FD66_9ACTN</name>
<evidence type="ECO:0000313" key="3">
    <source>
        <dbReference type="Proteomes" id="UP001595698"/>
    </source>
</evidence>
<sequence>MNALVTTIVLAAMGMPLEAMPLPLVVFYVPVLLLLGVTIAGPRRAWGPIATVLIEAAWLVWTNTIAVVHYIEWADSIAALVVIFLIGVERLRKVHD</sequence>
<comment type="caution">
    <text evidence="2">The sequence shown here is derived from an EMBL/GenBank/DDBJ whole genome shotgun (WGS) entry which is preliminary data.</text>
</comment>
<organism evidence="2 3">
    <name type="scientific">Streptosporangium jomthongense</name>
    <dbReference type="NCBI Taxonomy" id="1193683"/>
    <lineage>
        <taxon>Bacteria</taxon>
        <taxon>Bacillati</taxon>
        <taxon>Actinomycetota</taxon>
        <taxon>Actinomycetes</taxon>
        <taxon>Streptosporangiales</taxon>
        <taxon>Streptosporangiaceae</taxon>
        <taxon>Streptosporangium</taxon>
    </lineage>
</organism>
<protein>
    <submittedName>
        <fullName evidence="2">Uncharacterized protein</fullName>
    </submittedName>
</protein>
<accession>A0ABV8FD66</accession>
<evidence type="ECO:0000313" key="2">
    <source>
        <dbReference type="EMBL" id="MFC3985383.1"/>
    </source>
</evidence>
<keyword evidence="1" id="KW-1133">Transmembrane helix</keyword>
<keyword evidence="1" id="KW-0472">Membrane</keyword>
<keyword evidence="1" id="KW-0812">Transmembrane</keyword>
<proteinExistence type="predicted"/>